<name>A0A444X866_ARAHY</name>
<evidence type="ECO:0000313" key="1">
    <source>
        <dbReference type="EMBL" id="RYQ85887.1"/>
    </source>
</evidence>
<dbReference type="Proteomes" id="UP000289738">
    <property type="component" value="Chromosome B10"/>
</dbReference>
<evidence type="ECO:0008006" key="3">
    <source>
        <dbReference type="Google" id="ProtNLM"/>
    </source>
</evidence>
<organism evidence="1 2">
    <name type="scientific">Arachis hypogaea</name>
    <name type="common">Peanut</name>
    <dbReference type="NCBI Taxonomy" id="3818"/>
    <lineage>
        <taxon>Eukaryota</taxon>
        <taxon>Viridiplantae</taxon>
        <taxon>Streptophyta</taxon>
        <taxon>Embryophyta</taxon>
        <taxon>Tracheophyta</taxon>
        <taxon>Spermatophyta</taxon>
        <taxon>Magnoliopsida</taxon>
        <taxon>eudicotyledons</taxon>
        <taxon>Gunneridae</taxon>
        <taxon>Pentapetalae</taxon>
        <taxon>rosids</taxon>
        <taxon>fabids</taxon>
        <taxon>Fabales</taxon>
        <taxon>Fabaceae</taxon>
        <taxon>Papilionoideae</taxon>
        <taxon>50 kb inversion clade</taxon>
        <taxon>dalbergioids sensu lato</taxon>
        <taxon>Dalbergieae</taxon>
        <taxon>Pterocarpus clade</taxon>
        <taxon>Arachis</taxon>
    </lineage>
</organism>
<gene>
    <name evidence="1" type="ORF">Ahy_B10g105514</name>
</gene>
<reference evidence="1 2" key="1">
    <citation type="submission" date="2019-01" db="EMBL/GenBank/DDBJ databases">
        <title>Sequencing of cultivated peanut Arachis hypogaea provides insights into genome evolution and oil improvement.</title>
        <authorList>
            <person name="Chen X."/>
        </authorList>
    </citation>
    <scope>NUCLEOTIDE SEQUENCE [LARGE SCALE GENOMIC DNA]</scope>
    <source>
        <strain evidence="2">cv. Fuhuasheng</strain>
        <tissue evidence="1">Leaves</tissue>
    </source>
</reference>
<sequence length="83" mass="9727">MTYFKIMAHIDNHDADINQLNRPRLFLPRRVSHTLPPLDAIVPYLREAGFGDAVPLKNFVFDNSLTTIFVERWCPEIHTFYLP</sequence>
<evidence type="ECO:0000313" key="2">
    <source>
        <dbReference type="Proteomes" id="UP000289738"/>
    </source>
</evidence>
<proteinExistence type="predicted"/>
<keyword evidence="2" id="KW-1185">Reference proteome</keyword>
<accession>A0A444X866</accession>
<comment type="caution">
    <text evidence="1">The sequence shown here is derived from an EMBL/GenBank/DDBJ whole genome shotgun (WGS) entry which is preliminary data.</text>
</comment>
<dbReference type="AlphaFoldDB" id="A0A444X866"/>
<protein>
    <recommendedName>
        <fullName evidence="3">Aminotransferase-like plant mobile domain-containing protein</fullName>
    </recommendedName>
</protein>
<dbReference type="EMBL" id="SDMP01000020">
    <property type="protein sequence ID" value="RYQ85887.1"/>
    <property type="molecule type" value="Genomic_DNA"/>
</dbReference>